<keyword evidence="9" id="KW-1185">Reference proteome</keyword>
<organism evidence="8 9">
    <name type="scientific">Flavobacterium gillisiae</name>
    <dbReference type="NCBI Taxonomy" id="150146"/>
    <lineage>
        <taxon>Bacteria</taxon>
        <taxon>Pseudomonadati</taxon>
        <taxon>Bacteroidota</taxon>
        <taxon>Flavobacteriia</taxon>
        <taxon>Flavobacteriales</taxon>
        <taxon>Flavobacteriaceae</taxon>
        <taxon>Flavobacterium</taxon>
    </lineage>
</organism>
<dbReference type="SMART" id="SM00387">
    <property type="entry name" value="HATPase_c"/>
    <property type="match status" value="1"/>
</dbReference>
<dbReference type="InterPro" id="IPR036097">
    <property type="entry name" value="HisK_dim/P_sf"/>
</dbReference>
<keyword evidence="6" id="KW-0472">Membrane</keyword>
<gene>
    <name evidence="8" type="ORF">SAMN05443667_104123</name>
</gene>
<dbReference type="RefSeq" id="WP_091087123.1">
    <property type="nucleotide sequence ID" value="NZ_FNRD01000004.1"/>
</dbReference>
<keyword evidence="6" id="KW-1133">Transmembrane helix</keyword>
<dbReference type="PANTHER" id="PTHR43304">
    <property type="entry name" value="PHYTOCHROME-LIKE PROTEIN CPH1"/>
    <property type="match status" value="1"/>
</dbReference>
<evidence type="ECO:0000256" key="4">
    <source>
        <dbReference type="ARBA" id="ARBA00022679"/>
    </source>
</evidence>
<dbReference type="EMBL" id="FNRD01000004">
    <property type="protein sequence ID" value="SEA41486.1"/>
    <property type="molecule type" value="Genomic_DNA"/>
</dbReference>
<name>A0A1H4B074_9FLAO</name>
<evidence type="ECO:0000256" key="2">
    <source>
        <dbReference type="ARBA" id="ARBA00012438"/>
    </source>
</evidence>
<dbReference type="SUPFAM" id="SSF47384">
    <property type="entry name" value="Homodimeric domain of signal transducing histidine kinase"/>
    <property type="match status" value="1"/>
</dbReference>
<feature type="transmembrane region" description="Helical" evidence="6">
    <location>
        <begin position="20"/>
        <end position="38"/>
    </location>
</feature>
<keyword evidence="3" id="KW-0597">Phosphoprotein</keyword>
<dbReference type="Gene3D" id="3.30.565.10">
    <property type="entry name" value="Histidine kinase-like ATPase, C-terminal domain"/>
    <property type="match status" value="1"/>
</dbReference>
<dbReference type="InterPro" id="IPR003594">
    <property type="entry name" value="HATPase_dom"/>
</dbReference>
<feature type="transmembrane region" description="Helical" evidence="6">
    <location>
        <begin position="233"/>
        <end position="252"/>
    </location>
</feature>
<feature type="transmembrane region" description="Helical" evidence="6">
    <location>
        <begin position="157"/>
        <end position="177"/>
    </location>
</feature>
<feature type="transmembrane region" description="Helical" evidence="6">
    <location>
        <begin position="126"/>
        <end position="145"/>
    </location>
</feature>
<keyword evidence="6" id="KW-0812">Transmembrane</keyword>
<evidence type="ECO:0000313" key="9">
    <source>
        <dbReference type="Proteomes" id="UP000198951"/>
    </source>
</evidence>
<feature type="transmembrane region" description="Helical" evidence="6">
    <location>
        <begin position="50"/>
        <end position="73"/>
    </location>
</feature>
<sequence length="539" mass="60431">MNLMKFHLLMNLQNRKKLEILSAIIVLISIISFLGYLFKFSFYSILPYPWSLPIQINSSINLVLFCILLHFIVNKKNNLFIKYCSILIIVNGLLNLLYIIHLNSGILNSIFANPILDGVLIGRYTNGRPCVASILSFTLMGFSFLGIRSKNKIFNQIAQATLHLVTLISILTILGLSDHIPSLDQLYFFSNFSIYGAFMLMLLSIMAAAVQPNLGFAATFIGSKIGHEISRSLFPKILFSVLIVGYLKILIARSALINEASANALLQTSYILIALFIIYFTKESLNKIDDKRKEAESKIVLANNSLEKRIMERTNHLTQQNKQLEEFAYVVSHNFRAPVSNLQSLIDIYKEEKDIKIKDLLLDKFEITINNLDTTLNDLLNGISVKNDSKKEKQHLLFNSSFLTAVESFQGDIIKSGALITSDFSKALGIEYSALYLESIIQNLLSNALKYSSPLRTAKIHFESHIINDEVVLTVSDNGLGIDLEEHGKDIFGFNKVFHKHPDAKGVGLFLVKAQVEGMGGTISVESKVDAGTKFKIIF</sequence>
<dbReference type="OrthoDB" id="9811889at2"/>
<dbReference type="InterPro" id="IPR052162">
    <property type="entry name" value="Sensor_kinase/Photoreceptor"/>
</dbReference>
<keyword evidence="4" id="KW-0808">Transferase</keyword>
<dbReference type="InterPro" id="IPR004358">
    <property type="entry name" value="Sig_transdc_His_kin-like_C"/>
</dbReference>
<evidence type="ECO:0000256" key="3">
    <source>
        <dbReference type="ARBA" id="ARBA00022553"/>
    </source>
</evidence>
<protein>
    <recommendedName>
        <fullName evidence="2">histidine kinase</fullName>
        <ecNumber evidence="2">2.7.13.3</ecNumber>
    </recommendedName>
</protein>
<feature type="transmembrane region" description="Helical" evidence="6">
    <location>
        <begin position="197"/>
        <end position="221"/>
    </location>
</feature>
<proteinExistence type="predicted"/>
<evidence type="ECO:0000256" key="6">
    <source>
        <dbReference type="SAM" id="Phobius"/>
    </source>
</evidence>
<dbReference type="Proteomes" id="UP000198951">
    <property type="component" value="Unassembled WGS sequence"/>
</dbReference>
<dbReference type="SUPFAM" id="SSF55874">
    <property type="entry name" value="ATPase domain of HSP90 chaperone/DNA topoisomerase II/histidine kinase"/>
    <property type="match status" value="1"/>
</dbReference>
<dbReference type="PANTHER" id="PTHR43304:SF1">
    <property type="entry name" value="PAC DOMAIN-CONTAINING PROTEIN"/>
    <property type="match status" value="1"/>
</dbReference>
<evidence type="ECO:0000256" key="1">
    <source>
        <dbReference type="ARBA" id="ARBA00000085"/>
    </source>
</evidence>
<keyword evidence="5 8" id="KW-0418">Kinase</keyword>
<feature type="transmembrane region" description="Helical" evidence="6">
    <location>
        <begin position="80"/>
        <end position="100"/>
    </location>
</feature>
<dbReference type="Gene3D" id="1.10.287.130">
    <property type="match status" value="1"/>
</dbReference>
<evidence type="ECO:0000313" key="8">
    <source>
        <dbReference type="EMBL" id="SEA41486.1"/>
    </source>
</evidence>
<dbReference type="InterPro" id="IPR036890">
    <property type="entry name" value="HATPase_C_sf"/>
</dbReference>
<feature type="transmembrane region" description="Helical" evidence="6">
    <location>
        <begin position="264"/>
        <end position="281"/>
    </location>
</feature>
<dbReference type="AlphaFoldDB" id="A0A1H4B074"/>
<accession>A0A1H4B074</accession>
<feature type="domain" description="Histidine kinase" evidence="7">
    <location>
        <begin position="330"/>
        <end position="539"/>
    </location>
</feature>
<dbReference type="PRINTS" id="PR00344">
    <property type="entry name" value="BCTRLSENSOR"/>
</dbReference>
<dbReference type="InterPro" id="IPR005467">
    <property type="entry name" value="His_kinase_dom"/>
</dbReference>
<dbReference type="STRING" id="150146.SAMN05443667_104123"/>
<reference evidence="9" key="1">
    <citation type="submission" date="2016-10" db="EMBL/GenBank/DDBJ databases">
        <authorList>
            <person name="Varghese N."/>
            <person name="Submissions S."/>
        </authorList>
    </citation>
    <scope>NUCLEOTIDE SEQUENCE [LARGE SCALE GENOMIC DNA]</scope>
    <source>
        <strain evidence="9">DSM 22376</strain>
    </source>
</reference>
<evidence type="ECO:0000256" key="5">
    <source>
        <dbReference type="ARBA" id="ARBA00022777"/>
    </source>
</evidence>
<evidence type="ECO:0000259" key="7">
    <source>
        <dbReference type="PROSITE" id="PS50109"/>
    </source>
</evidence>
<dbReference type="Pfam" id="PF02518">
    <property type="entry name" value="HATPase_c"/>
    <property type="match status" value="1"/>
</dbReference>
<comment type="catalytic activity">
    <reaction evidence="1">
        <text>ATP + protein L-histidine = ADP + protein N-phospho-L-histidine.</text>
        <dbReference type="EC" id="2.7.13.3"/>
    </reaction>
</comment>
<dbReference type="PROSITE" id="PS50109">
    <property type="entry name" value="HIS_KIN"/>
    <property type="match status" value="1"/>
</dbReference>
<dbReference type="EC" id="2.7.13.3" evidence="2"/>
<dbReference type="GO" id="GO:0000155">
    <property type="term" value="F:phosphorelay sensor kinase activity"/>
    <property type="evidence" value="ECO:0007669"/>
    <property type="project" value="InterPro"/>
</dbReference>